<name>A0A8S2ZSM1_9BILA</name>
<reference evidence="1" key="1">
    <citation type="submission" date="2021-02" db="EMBL/GenBank/DDBJ databases">
        <authorList>
            <person name="Nowell W R."/>
        </authorList>
    </citation>
    <scope>NUCLEOTIDE SEQUENCE</scope>
</reference>
<evidence type="ECO:0000313" key="3">
    <source>
        <dbReference type="EMBL" id="CAF4888217.1"/>
    </source>
</evidence>
<organism evidence="1 4">
    <name type="scientific">Rotaria magnacalcarata</name>
    <dbReference type="NCBI Taxonomy" id="392030"/>
    <lineage>
        <taxon>Eukaryota</taxon>
        <taxon>Metazoa</taxon>
        <taxon>Spiralia</taxon>
        <taxon>Gnathifera</taxon>
        <taxon>Rotifera</taxon>
        <taxon>Eurotatoria</taxon>
        <taxon>Bdelloidea</taxon>
        <taxon>Philodinida</taxon>
        <taxon>Philodinidae</taxon>
        <taxon>Rotaria</taxon>
    </lineage>
</organism>
<protein>
    <submittedName>
        <fullName evidence="1">Uncharacterized protein</fullName>
    </submittedName>
</protein>
<feature type="non-terminal residue" evidence="1">
    <location>
        <position position="1"/>
    </location>
</feature>
<evidence type="ECO:0000313" key="2">
    <source>
        <dbReference type="EMBL" id="CAF4660873.1"/>
    </source>
</evidence>
<dbReference type="Proteomes" id="UP000676336">
    <property type="component" value="Unassembled WGS sequence"/>
</dbReference>
<proteinExistence type="predicted"/>
<dbReference type="Proteomes" id="UP000681967">
    <property type="component" value="Unassembled WGS sequence"/>
</dbReference>
<evidence type="ECO:0000313" key="1">
    <source>
        <dbReference type="EMBL" id="CAF4657887.1"/>
    </source>
</evidence>
<dbReference type="AlphaFoldDB" id="A0A8S2ZSM1"/>
<dbReference type="EMBL" id="CAJOBI010170797">
    <property type="protein sequence ID" value="CAF4888217.1"/>
    <property type="molecule type" value="Genomic_DNA"/>
</dbReference>
<accession>A0A8S2ZSM1</accession>
<dbReference type="EMBL" id="CAJOBH010110328">
    <property type="protein sequence ID" value="CAF4657887.1"/>
    <property type="molecule type" value="Genomic_DNA"/>
</dbReference>
<evidence type="ECO:0000313" key="4">
    <source>
        <dbReference type="Proteomes" id="UP000681967"/>
    </source>
</evidence>
<dbReference type="EMBL" id="CAJOBJ010117630">
    <property type="protein sequence ID" value="CAF4660873.1"/>
    <property type="molecule type" value="Genomic_DNA"/>
</dbReference>
<comment type="caution">
    <text evidence="1">The sequence shown here is derived from an EMBL/GenBank/DDBJ whole genome shotgun (WGS) entry which is preliminary data.</text>
</comment>
<sequence>QVQLNKVKKSALSPTANLNLRSPACTHIDSSLIGI</sequence>
<dbReference type="Proteomes" id="UP000681720">
    <property type="component" value="Unassembled WGS sequence"/>
</dbReference>
<gene>
    <name evidence="1" type="ORF">BYL167_LOCUS42462</name>
    <name evidence="2" type="ORF">GIL414_LOCUS41476</name>
    <name evidence="3" type="ORF">SMN809_LOCUS51147</name>
</gene>